<sequence length="92" mass="10179">MAALTWWSHCTRLSGGLALMWHSKYTSSPSLMFLGLRAGARRACTSGATVSKKKLGRSDLSVVRPRVNEQHHLKCRAAVYPRPPTSQSREAL</sequence>
<feature type="signal peptide" evidence="1">
    <location>
        <begin position="1"/>
        <end position="18"/>
    </location>
</feature>
<organism evidence="2 3">
    <name type="scientific">Portunus trituberculatus</name>
    <name type="common">Swimming crab</name>
    <name type="synonym">Neptunus trituberculatus</name>
    <dbReference type="NCBI Taxonomy" id="210409"/>
    <lineage>
        <taxon>Eukaryota</taxon>
        <taxon>Metazoa</taxon>
        <taxon>Ecdysozoa</taxon>
        <taxon>Arthropoda</taxon>
        <taxon>Crustacea</taxon>
        <taxon>Multicrustacea</taxon>
        <taxon>Malacostraca</taxon>
        <taxon>Eumalacostraca</taxon>
        <taxon>Eucarida</taxon>
        <taxon>Decapoda</taxon>
        <taxon>Pleocyemata</taxon>
        <taxon>Brachyura</taxon>
        <taxon>Eubrachyura</taxon>
        <taxon>Portunoidea</taxon>
        <taxon>Portunidae</taxon>
        <taxon>Portuninae</taxon>
        <taxon>Portunus</taxon>
    </lineage>
</organism>
<dbReference type="Proteomes" id="UP000324222">
    <property type="component" value="Unassembled WGS sequence"/>
</dbReference>
<evidence type="ECO:0000313" key="2">
    <source>
        <dbReference type="EMBL" id="MPC81392.1"/>
    </source>
</evidence>
<evidence type="ECO:0000256" key="1">
    <source>
        <dbReference type="SAM" id="SignalP"/>
    </source>
</evidence>
<name>A0A5B7IC39_PORTR</name>
<dbReference type="EMBL" id="VSRR010056841">
    <property type="protein sequence ID" value="MPC81392.1"/>
    <property type="molecule type" value="Genomic_DNA"/>
</dbReference>
<gene>
    <name evidence="2" type="ORF">E2C01_076006</name>
</gene>
<keyword evidence="3" id="KW-1185">Reference proteome</keyword>
<accession>A0A5B7IC39</accession>
<reference evidence="2 3" key="1">
    <citation type="submission" date="2019-05" db="EMBL/GenBank/DDBJ databases">
        <title>Another draft genome of Portunus trituberculatus and its Hox gene families provides insights of decapod evolution.</title>
        <authorList>
            <person name="Jeong J.-H."/>
            <person name="Song I."/>
            <person name="Kim S."/>
            <person name="Choi T."/>
            <person name="Kim D."/>
            <person name="Ryu S."/>
            <person name="Kim W."/>
        </authorList>
    </citation>
    <scope>NUCLEOTIDE SEQUENCE [LARGE SCALE GENOMIC DNA]</scope>
    <source>
        <tissue evidence="2">Muscle</tissue>
    </source>
</reference>
<comment type="caution">
    <text evidence="2">The sequence shown here is derived from an EMBL/GenBank/DDBJ whole genome shotgun (WGS) entry which is preliminary data.</text>
</comment>
<feature type="chain" id="PRO_5023125453" description="Secreted protein" evidence="1">
    <location>
        <begin position="19"/>
        <end position="92"/>
    </location>
</feature>
<evidence type="ECO:0000313" key="3">
    <source>
        <dbReference type="Proteomes" id="UP000324222"/>
    </source>
</evidence>
<dbReference type="AlphaFoldDB" id="A0A5B7IC39"/>
<proteinExistence type="predicted"/>
<protein>
    <recommendedName>
        <fullName evidence="4">Secreted protein</fullName>
    </recommendedName>
</protein>
<keyword evidence="1" id="KW-0732">Signal</keyword>
<evidence type="ECO:0008006" key="4">
    <source>
        <dbReference type="Google" id="ProtNLM"/>
    </source>
</evidence>